<dbReference type="Proteomes" id="UP000257109">
    <property type="component" value="Unassembled WGS sequence"/>
</dbReference>
<keyword evidence="1" id="KW-1133">Transmembrane helix</keyword>
<dbReference type="Gene3D" id="2.60.60.20">
    <property type="entry name" value="PLAT/LH2 domain"/>
    <property type="match status" value="1"/>
</dbReference>
<feature type="transmembrane region" description="Helical" evidence="1">
    <location>
        <begin position="205"/>
        <end position="223"/>
    </location>
</feature>
<keyword evidence="1" id="KW-0812">Transmembrane</keyword>
<feature type="non-terminal residue" evidence="3">
    <location>
        <position position="1"/>
    </location>
</feature>
<protein>
    <submittedName>
        <fullName evidence="3">Embryo-specific protein ATS3B</fullName>
    </submittedName>
</protein>
<dbReference type="CDD" id="cd00113">
    <property type="entry name" value="PLAT"/>
    <property type="match status" value="1"/>
</dbReference>
<name>A0A371FI06_MUCPR</name>
<dbReference type="SUPFAM" id="SSF49723">
    <property type="entry name" value="Lipase/lipooxygenase domain (PLAT/LH2 domain)"/>
    <property type="match status" value="1"/>
</dbReference>
<evidence type="ECO:0000313" key="3">
    <source>
        <dbReference type="EMBL" id="RDX77926.1"/>
    </source>
</evidence>
<keyword evidence="1" id="KW-0472">Membrane</keyword>
<sequence length="227" mass="25202">MNSLTLFLSLCIVSAISHATPIPLPNHSFKLNQTKPQMSHSDLVLIVQNAGSSCTYSVTIKTSCTSPSYTRDRISLAFGDAYGYQVYVPRLDDPRSGTFERCSTDTFEIYGPCTYQICYLYLYRTGYDGWLPEKVTVYGYNSKPVTFYYNTYIPNGIWYGFDYCRVSDGPSGLSFHTKNTSKISGGPTVMLPLCSCGPSVHKANYGYAMIFVAAGVAVFFFSLSTKL</sequence>
<evidence type="ECO:0000256" key="1">
    <source>
        <dbReference type="SAM" id="Phobius"/>
    </source>
</evidence>
<feature type="chain" id="PRO_5016712285" evidence="2">
    <location>
        <begin position="20"/>
        <end position="227"/>
    </location>
</feature>
<dbReference type="InterPro" id="IPR036392">
    <property type="entry name" value="PLAT/LH2_dom_sf"/>
</dbReference>
<keyword evidence="2" id="KW-0732">Signal</keyword>
<evidence type="ECO:0000313" key="4">
    <source>
        <dbReference type="Proteomes" id="UP000257109"/>
    </source>
</evidence>
<gene>
    <name evidence="3" type="primary">ATS3B</name>
    <name evidence="3" type="ORF">CR513_41873</name>
</gene>
<comment type="caution">
    <text evidence="3">The sequence shown here is derived from an EMBL/GenBank/DDBJ whole genome shotgun (WGS) entry which is preliminary data.</text>
</comment>
<dbReference type="OrthoDB" id="817978at2759"/>
<keyword evidence="4" id="KW-1185">Reference proteome</keyword>
<dbReference type="Pfam" id="PF06232">
    <property type="entry name" value="ATS3"/>
    <property type="match status" value="1"/>
</dbReference>
<feature type="signal peptide" evidence="2">
    <location>
        <begin position="1"/>
        <end position="19"/>
    </location>
</feature>
<organism evidence="3 4">
    <name type="scientific">Mucuna pruriens</name>
    <name type="common">Velvet bean</name>
    <name type="synonym">Dolichos pruriens</name>
    <dbReference type="NCBI Taxonomy" id="157652"/>
    <lineage>
        <taxon>Eukaryota</taxon>
        <taxon>Viridiplantae</taxon>
        <taxon>Streptophyta</taxon>
        <taxon>Embryophyta</taxon>
        <taxon>Tracheophyta</taxon>
        <taxon>Spermatophyta</taxon>
        <taxon>Magnoliopsida</taxon>
        <taxon>eudicotyledons</taxon>
        <taxon>Gunneridae</taxon>
        <taxon>Pentapetalae</taxon>
        <taxon>rosids</taxon>
        <taxon>fabids</taxon>
        <taxon>Fabales</taxon>
        <taxon>Fabaceae</taxon>
        <taxon>Papilionoideae</taxon>
        <taxon>50 kb inversion clade</taxon>
        <taxon>NPAAA clade</taxon>
        <taxon>indigoferoid/millettioid clade</taxon>
        <taxon>Phaseoleae</taxon>
        <taxon>Mucuna</taxon>
    </lineage>
</organism>
<dbReference type="AlphaFoldDB" id="A0A371FI06"/>
<reference evidence="3" key="1">
    <citation type="submission" date="2018-05" db="EMBL/GenBank/DDBJ databases">
        <title>Draft genome of Mucuna pruriens seed.</title>
        <authorList>
            <person name="Nnadi N.E."/>
            <person name="Vos R."/>
            <person name="Hasami M.H."/>
            <person name="Devisetty U.K."/>
            <person name="Aguiy J.C."/>
        </authorList>
    </citation>
    <scope>NUCLEOTIDE SEQUENCE [LARGE SCALE GENOMIC DNA]</scope>
    <source>
        <strain evidence="3">JCA_2017</strain>
    </source>
</reference>
<proteinExistence type="predicted"/>
<dbReference type="InterPro" id="IPR010417">
    <property type="entry name" value="Embryo-specific_ATS3"/>
</dbReference>
<dbReference type="EMBL" id="QJKJ01009035">
    <property type="protein sequence ID" value="RDX77926.1"/>
    <property type="molecule type" value="Genomic_DNA"/>
</dbReference>
<dbReference type="PANTHER" id="PTHR31718:SF31">
    <property type="entry name" value="OS01G0172800 PROTEIN"/>
    <property type="match status" value="1"/>
</dbReference>
<dbReference type="STRING" id="157652.A0A371FI06"/>
<accession>A0A371FI06</accession>
<evidence type="ECO:0000256" key="2">
    <source>
        <dbReference type="SAM" id="SignalP"/>
    </source>
</evidence>
<dbReference type="PANTHER" id="PTHR31718">
    <property type="entry name" value="PLAT DOMAIN-CONTAINING PROTEIN"/>
    <property type="match status" value="1"/>
</dbReference>